<organism evidence="2 3">
    <name type="scientific">Hyunsoonleella jejuensis</name>
    <dbReference type="NCBI Taxonomy" id="419940"/>
    <lineage>
        <taxon>Bacteria</taxon>
        <taxon>Pseudomonadati</taxon>
        <taxon>Bacteroidota</taxon>
        <taxon>Flavobacteriia</taxon>
        <taxon>Flavobacteriales</taxon>
        <taxon>Flavobacteriaceae</taxon>
    </lineage>
</organism>
<evidence type="ECO:0000313" key="3">
    <source>
        <dbReference type="Proteomes" id="UP000198999"/>
    </source>
</evidence>
<dbReference type="InterPro" id="IPR011990">
    <property type="entry name" value="TPR-like_helical_dom_sf"/>
</dbReference>
<dbReference type="STRING" id="419940.SAMN05421824_1862"/>
<dbReference type="Proteomes" id="UP000198999">
    <property type="component" value="Unassembled WGS sequence"/>
</dbReference>
<dbReference type="AlphaFoldDB" id="A0A1H9GNE1"/>
<dbReference type="SUPFAM" id="SSF48452">
    <property type="entry name" value="TPR-like"/>
    <property type="match status" value="1"/>
</dbReference>
<dbReference type="Gene3D" id="1.25.40.10">
    <property type="entry name" value="Tetratricopeptide repeat domain"/>
    <property type="match status" value="1"/>
</dbReference>
<dbReference type="EMBL" id="FOFN01000002">
    <property type="protein sequence ID" value="SEQ51606.1"/>
    <property type="molecule type" value="Genomic_DNA"/>
</dbReference>
<keyword evidence="1" id="KW-0732">Signal</keyword>
<proteinExistence type="predicted"/>
<protein>
    <recommendedName>
        <fullName evidence="4">Tetratricopeptide repeat-containing protein</fullName>
    </recommendedName>
</protein>
<accession>A0A1H9GNE1</accession>
<keyword evidence="3" id="KW-1185">Reference proteome</keyword>
<name>A0A1H9GNE1_9FLAO</name>
<dbReference type="OrthoDB" id="1198805at2"/>
<feature type="chain" id="PRO_5011486259" description="Tetratricopeptide repeat-containing protein" evidence="1">
    <location>
        <begin position="22"/>
        <end position="408"/>
    </location>
</feature>
<reference evidence="2 3" key="1">
    <citation type="submission" date="2016-10" db="EMBL/GenBank/DDBJ databases">
        <authorList>
            <person name="de Groot N.N."/>
        </authorList>
    </citation>
    <scope>NUCLEOTIDE SEQUENCE [LARGE SCALE GENOMIC DNA]</scope>
    <source>
        <strain evidence="2 3">DSM 21035</strain>
    </source>
</reference>
<dbReference type="RefSeq" id="WP_092578777.1">
    <property type="nucleotide sequence ID" value="NZ_FOFN01000002.1"/>
</dbReference>
<feature type="signal peptide" evidence="1">
    <location>
        <begin position="1"/>
        <end position="21"/>
    </location>
</feature>
<evidence type="ECO:0000313" key="2">
    <source>
        <dbReference type="EMBL" id="SEQ51606.1"/>
    </source>
</evidence>
<sequence length="408" mass="47109">MIHLKGALCSLILLVFFSAGFSQNKARSRKAQDTKNSSFYITENETNDVKVAKLGQQLQNAIIESNTEAFMQLFDTKGFGELVTASTKNDKSLNNYRANFLKGFDSNITAFPKKIINEVETGSYYDFVNYSYDNSMDTYYMLFRIYSAETGINYHFYRVSIVNNNFSFNDIYVYLTGEALSKTLERFYLYALPKKSLFDFFGESNADEFIKLAQGVDYYNKGDFKNAYDKIDGLKGDLKDDKFVLVIKSVCASNINDALYKNSIKNIMDNYPDDATLYLSQIDYHILTEDYDMALLLFEKLKQDTDDSFLNLMMGNVEFQRERYEKALSYFEIITQEFPDFFDGYSSKLSCLSLMQEFDECIGVLDFLVKDGYAKTDIMGFVEEIDVYNVNILKDLAASETFKNWKKL</sequence>
<evidence type="ECO:0008006" key="4">
    <source>
        <dbReference type="Google" id="ProtNLM"/>
    </source>
</evidence>
<evidence type="ECO:0000256" key="1">
    <source>
        <dbReference type="SAM" id="SignalP"/>
    </source>
</evidence>
<gene>
    <name evidence="2" type="ORF">SAMN05421824_1862</name>
</gene>